<comment type="caution">
    <text evidence="4">The sequence shown here is derived from an EMBL/GenBank/DDBJ whole genome shotgun (WGS) entry which is preliminary data.</text>
</comment>
<dbReference type="GO" id="GO:0019752">
    <property type="term" value="P:carboxylic acid metabolic process"/>
    <property type="evidence" value="ECO:0007669"/>
    <property type="project" value="UniProtKB-ARBA"/>
</dbReference>
<dbReference type="AlphaFoldDB" id="A0A4Y3KP04"/>
<sequence length="285" mass="30465">MRLGTLRVGASSTDGPAGRTTVAVRVDDETAVEIGDAADVGALLADPLWRARAAAADGPRHALADLEPRAWAPPVLRPSKIVCVGLNYRNHILEMGRELPAFPTLFAKYPEALVGPYDPIVLPAHAADAVDWEGEVAVVVGAPARRLDEAAARDAIAGYAVLNDVTMRDYQYRTAQWLQGKTFEATTPFGPWLTVDQPLTGELRTVVDDEQVQHTRVDDMVFGPAALVAYVSQILTLHPGDVIATGTPGGVGHARTPPRYLRPGNRLTTTVTGLGELRNDVVAEA</sequence>
<keyword evidence="2" id="KW-0479">Metal-binding</keyword>
<dbReference type="FunFam" id="3.90.850.10:FF:000002">
    <property type="entry name" value="2-hydroxyhepta-2,4-diene-1,7-dioate isomerase"/>
    <property type="match status" value="1"/>
</dbReference>
<protein>
    <submittedName>
        <fullName evidence="4">2-hydroxyhepta-2,4-diene-1,7-dioate isomerase</fullName>
    </submittedName>
</protein>
<dbReference type="Gene3D" id="3.90.850.10">
    <property type="entry name" value="Fumarylacetoacetase-like, C-terminal domain"/>
    <property type="match status" value="1"/>
</dbReference>
<organism evidence="4 5">
    <name type="scientific">Cellulomonas gelida</name>
    <dbReference type="NCBI Taxonomy" id="1712"/>
    <lineage>
        <taxon>Bacteria</taxon>
        <taxon>Bacillati</taxon>
        <taxon>Actinomycetota</taxon>
        <taxon>Actinomycetes</taxon>
        <taxon>Micrococcales</taxon>
        <taxon>Cellulomonadaceae</taxon>
        <taxon>Cellulomonas</taxon>
    </lineage>
</organism>
<evidence type="ECO:0000256" key="2">
    <source>
        <dbReference type="ARBA" id="ARBA00022723"/>
    </source>
</evidence>
<dbReference type="InterPro" id="IPR011234">
    <property type="entry name" value="Fumarylacetoacetase-like_C"/>
</dbReference>
<dbReference type="OrthoDB" id="9805307at2"/>
<dbReference type="PANTHER" id="PTHR42796:SF4">
    <property type="entry name" value="FUMARYLACETOACETATE HYDROLASE DOMAIN-CONTAINING PROTEIN 2A"/>
    <property type="match status" value="1"/>
</dbReference>
<accession>A0A4Y3KP04</accession>
<name>A0A4Y3KP04_9CELL</name>
<gene>
    <name evidence="4" type="ORF">CGE01nite_21360</name>
</gene>
<dbReference type="GO" id="GO:0046872">
    <property type="term" value="F:metal ion binding"/>
    <property type="evidence" value="ECO:0007669"/>
    <property type="project" value="UniProtKB-KW"/>
</dbReference>
<dbReference type="GO" id="GO:0016853">
    <property type="term" value="F:isomerase activity"/>
    <property type="evidence" value="ECO:0007669"/>
    <property type="project" value="UniProtKB-KW"/>
</dbReference>
<keyword evidence="4" id="KW-0413">Isomerase</keyword>
<evidence type="ECO:0000313" key="4">
    <source>
        <dbReference type="EMBL" id="GEA84885.1"/>
    </source>
</evidence>
<dbReference type="Proteomes" id="UP000320461">
    <property type="component" value="Unassembled WGS sequence"/>
</dbReference>
<dbReference type="Pfam" id="PF01557">
    <property type="entry name" value="FAA_hydrolase"/>
    <property type="match status" value="1"/>
</dbReference>
<keyword evidence="5" id="KW-1185">Reference proteome</keyword>
<reference evidence="4 5" key="1">
    <citation type="submission" date="2019-06" db="EMBL/GenBank/DDBJ databases">
        <title>Whole genome shotgun sequence of Cellulomonas gelida NBRC 3748.</title>
        <authorList>
            <person name="Hosoyama A."/>
            <person name="Uohara A."/>
            <person name="Ohji S."/>
            <person name="Ichikawa N."/>
        </authorList>
    </citation>
    <scope>NUCLEOTIDE SEQUENCE [LARGE SCALE GENOMIC DNA]</scope>
    <source>
        <strain evidence="4 5">NBRC 3748</strain>
    </source>
</reference>
<dbReference type="InterPro" id="IPR051121">
    <property type="entry name" value="FAH"/>
</dbReference>
<proteinExistence type="inferred from homology"/>
<dbReference type="InterPro" id="IPR036663">
    <property type="entry name" value="Fumarylacetoacetase_C_sf"/>
</dbReference>
<evidence type="ECO:0000259" key="3">
    <source>
        <dbReference type="Pfam" id="PF01557"/>
    </source>
</evidence>
<dbReference type="PANTHER" id="PTHR42796">
    <property type="entry name" value="FUMARYLACETOACETATE HYDROLASE DOMAIN-CONTAINING PROTEIN 2A-RELATED"/>
    <property type="match status" value="1"/>
</dbReference>
<dbReference type="RefSeq" id="WP_141370827.1">
    <property type="nucleotide sequence ID" value="NZ_BJLQ01000021.1"/>
</dbReference>
<dbReference type="EMBL" id="BJLQ01000021">
    <property type="protein sequence ID" value="GEA84885.1"/>
    <property type="molecule type" value="Genomic_DNA"/>
</dbReference>
<dbReference type="SUPFAM" id="SSF56529">
    <property type="entry name" value="FAH"/>
    <property type="match status" value="1"/>
</dbReference>
<feature type="domain" description="Fumarylacetoacetase-like C-terminal" evidence="3">
    <location>
        <begin position="80"/>
        <end position="282"/>
    </location>
</feature>
<evidence type="ECO:0000313" key="5">
    <source>
        <dbReference type="Proteomes" id="UP000320461"/>
    </source>
</evidence>
<comment type="similarity">
    <text evidence="1">Belongs to the FAH family.</text>
</comment>
<evidence type="ECO:0000256" key="1">
    <source>
        <dbReference type="ARBA" id="ARBA00010211"/>
    </source>
</evidence>